<reference evidence="8" key="1">
    <citation type="submission" date="2018-12" db="EMBL/GenBank/DDBJ databases">
        <title>Tengunoibacter tsumagoiensis gen. nov., sp. nov., Dictyobacter kobayashii sp. nov., D. alpinus sp. nov., and D. joshuensis sp. nov. and description of Dictyobacteraceae fam. nov. within the order Ktedonobacterales isolated from Tengu-no-mugimeshi.</title>
        <authorList>
            <person name="Wang C.M."/>
            <person name="Zheng Y."/>
            <person name="Sakai Y."/>
            <person name="Toyoda A."/>
            <person name="Minakuchi Y."/>
            <person name="Abe K."/>
            <person name="Yokota A."/>
            <person name="Yabe S."/>
        </authorList>
    </citation>
    <scope>NUCLEOTIDE SEQUENCE [LARGE SCALE GENOMIC DNA]</scope>
    <source>
        <strain evidence="8">Uno16</strain>
    </source>
</reference>
<dbReference type="GO" id="GO:0000155">
    <property type="term" value="F:phosphorelay sensor kinase activity"/>
    <property type="evidence" value="ECO:0007669"/>
    <property type="project" value="InterPro"/>
</dbReference>
<feature type="transmembrane region" description="Helical" evidence="5">
    <location>
        <begin position="49"/>
        <end position="67"/>
    </location>
</feature>
<dbReference type="PANTHER" id="PTHR24421">
    <property type="entry name" value="NITRATE/NITRITE SENSOR PROTEIN NARX-RELATED"/>
    <property type="match status" value="1"/>
</dbReference>
<dbReference type="EMBL" id="BIFT01000002">
    <property type="protein sequence ID" value="GCE30241.1"/>
    <property type="molecule type" value="Genomic_DNA"/>
</dbReference>
<keyword evidence="4" id="KW-0175">Coiled coil</keyword>
<dbReference type="InterPro" id="IPR003594">
    <property type="entry name" value="HATPase_dom"/>
</dbReference>
<dbReference type="SUPFAM" id="SSF55874">
    <property type="entry name" value="ATPase domain of HSP90 chaperone/DNA topoisomerase II/histidine kinase"/>
    <property type="match status" value="1"/>
</dbReference>
<evidence type="ECO:0000256" key="2">
    <source>
        <dbReference type="ARBA" id="ARBA00022777"/>
    </source>
</evidence>
<dbReference type="InterPro" id="IPR017205">
    <property type="entry name" value="Sig_transdc_His_kinase_ChrS"/>
</dbReference>
<feature type="transmembrane region" description="Helical" evidence="5">
    <location>
        <begin position="21"/>
        <end position="43"/>
    </location>
</feature>
<dbReference type="RefSeq" id="WP_161982481.1">
    <property type="nucleotide sequence ID" value="NZ_BIFT01000002.1"/>
</dbReference>
<dbReference type="Pfam" id="PF02518">
    <property type="entry name" value="HATPase_c"/>
    <property type="match status" value="1"/>
</dbReference>
<keyword evidence="3" id="KW-0902">Two-component regulatory system</keyword>
<evidence type="ECO:0000313" key="7">
    <source>
        <dbReference type="EMBL" id="GCE30241.1"/>
    </source>
</evidence>
<name>A0A402BFP6_9CHLR</name>
<keyword evidence="5" id="KW-0472">Membrane</keyword>
<evidence type="ECO:0000313" key="8">
    <source>
        <dbReference type="Proteomes" id="UP000287171"/>
    </source>
</evidence>
<keyword evidence="2 7" id="KW-0418">Kinase</keyword>
<keyword evidence="8" id="KW-1185">Reference proteome</keyword>
<dbReference type="GO" id="GO:0046983">
    <property type="term" value="F:protein dimerization activity"/>
    <property type="evidence" value="ECO:0007669"/>
    <property type="project" value="InterPro"/>
</dbReference>
<organism evidence="7 8">
    <name type="scientific">Dictyobacter alpinus</name>
    <dbReference type="NCBI Taxonomy" id="2014873"/>
    <lineage>
        <taxon>Bacteria</taxon>
        <taxon>Bacillati</taxon>
        <taxon>Chloroflexota</taxon>
        <taxon>Ktedonobacteria</taxon>
        <taxon>Ktedonobacterales</taxon>
        <taxon>Dictyobacteraceae</taxon>
        <taxon>Dictyobacter</taxon>
    </lineage>
</organism>
<sequence>MQSEIEKNEVSFQRTFKRTRIGFATFSFIYLLVLNIAVLASTPTYMHDWHGVTCIVFSIIAFLLYAFPTIMDPQDWPPSLPYALSVWGSMYLMVALLSLINTNYLWAFYLVFSLSFALFSSRRLLLMVSVVAFTMFSFQGLWVWPLSSVFLFSIVSQSMTIFGLTGLNMLFQGLLAERYERTRLFRELSEANVQLEEAHRRLEQSVEQEQELAVLRERTRLAREMHDTLGHALVLIAVKLEAAQRLRQRDPERCDQELESTKGIARESMAGLRASIADLRSPALEHERIQQALERSVRELTQRCGLRFTYTLQTDMTRLPEVLEETLWKICQEAFANIEKHAQATHINLSISQCENQLLLTIQDDGIGLPEAYYHYLDDGTLSWQSPDGHYGLRGMLERVEDAGGHLSLSSAPHKGTTVEVRLPLMGFVVV</sequence>
<dbReference type="InterPro" id="IPR036890">
    <property type="entry name" value="HATPase_C_sf"/>
</dbReference>
<protein>
    <submittedName>
        <fullName evidence="7">Sensor histidine kinase YxjM</fullName>
    </submittedName>
</protein>
<dbReference type="Proteomes" id="UP000287171">
    <property type="component" value="Unassembled WGS sequence"/>
</dbReference>
<accession>A0A402BFP6</accession>
<feature type="coiled-coil region" evidence="4">
    <location>
        <begin position="181"/>
        <end position="212"/>
    </location>
</feature>
<dbReference type="InterPro" id="IPR050482">
    <property type="entry name" value="Sensor_HK_TwoCompSys"/>
</dbReference>
<dbReference type="CDD" id="cd16917">
    <property type="entry name" value="HATPase_UhpB-NarQ-NarX-like"/>
    <property type="match status" value="1"/>
</dbReference>
<dbReference type="Gene3D" id="3.30.565.10">
    <property type="entry name" value="Histidine kinase-like ATPase, C-terminal domain"/>
    <property type="match status" value="1"/>
</dbReference>
<evidence type="ECO:0000256" key="4">
    <source>
        <dbReference type="SAM" id="Coils"/>
    </source>
</evidence>
<feature type="transmembrane region" description="Helical" evidence="5">
    <location>
        <begin position="150"/>
        <end position="171"/>
    </location>
</feature>
<dbReference type="GO" id="GO:0016020">
    <property type="term" value="C:membrane"/>
    <property type="evidence" value="ECO:0007669"/>
    <property type="project" value="InterPro"/>
</dbReference>
<dbReference type="AlphaFoldDB" id="A0A402BFP6"/>
<keyword evidence="5" id="KW-1133">Transmembrane helix</keyword>
<keyword evidence="1" id="KW-0808">Transferase</keyword>
<dbReference type="PIRSF" id="PIRSF037434">
    <property type="entry name" value="STHK_ChrS"/>
    <property type="match status" value="1"/>
</dbReference>
<dbReference type="SMART" id="SM00387">
    <property type="entry name" value="HATPase_c"/>
    <property type="match status" value="1"/>
</dbReference>
<evidence type="ECO:0000256" key="3">
    <source>
        <dbReference type="ARBA" id="ARBA00023012"/>
    </source>
</evidence>
<evidence type="ECO:0000256" key="1">
    <source>
        <dbReference type="ARBA" id="ARBA00022679"/>
    </source>
</evidence>
<feature type="domain" description="Histidine kinase/HSP90-like ATPase" evidence="6">
    <location>
        <begin position="322"/>
        <end position="427"/>
    </location>
</feature>
<dbReference type="Pfam" id="PF07730">
    <property type="entry name" value="HisKA_3"/>
    <property type="match status" value="1"/>
</dbReference>
<dbReference type="Gene3D" id="1.20.5.1930">
    <property type="match status" value="1"/>
</dbReference>
<evidence type="ECO:0000259" key="6">
    <source>
        <dbReference type="SMART" id="SM00387"/>
    </source>
</evidence>
<evidence type="ECO:0000256" key="5">
    <source>
        <dbReference type="SAM" id="Phobius"/>
    </source>
</evidence>
<proteinExistence type="predicted"/>
<comment type="caution">
    <text evidence="7">The sequence shown here is derived from an EMBL/GenBank/DDBJ whole genome shotgun (WGS) entry which is preliminary data.</text>
</comment>
<gene>
    <name evidence="7" type="primary">yxjM_2</name>
    <name evidence="7" type="ORF">KDA_57250</name>
</gene>
<keyword evidence="5" id="KW-0812">Transmembrane</keyword>
<dbReference type="InterPro" id="IPR011712">
    <property type="entry name" value="Sig_transdc_His_kin_sub3_dim/P"/>
</dbReference>
<feature type="transmembrane region" description="Helical" evidence="5">
    <location>
        <begin position="124"/>
        <end position="144"/>
    </location>
</feature>